<gene>
    <name evidence="5" type="ORF">NEMVEDRAFT_v1g243796</name>
</gene>
<dbReference type="EMBL" id="DS469604">
    <property type="protein sequence ID" value="EDO39642.1"/>
    <property type="molecule type" value="Genomic_DNA"/>
</dbReference>
<dbReference type="PANTHER" id="PTHR19991">
    <property type="entry name" value="L 2 01289"/>
    <property type="match status" value="1"/>
</dbReference>
<dbReference type="PANTHER" id="PTHR19991:SF2">
    <property type="entry name" value="GH08893P"/>
    <property type="match status" value="1"/>
</dbReference>
<dbReference type="Gene3D" id="3.30.160.60">
    <property type="entry name" value="Classic Zinc Finger"/>
    <property type="match status" value="2"/>
</dbReference>
<dbReference type="HOGENOM" id="CLU_455843_0_0_1"/>
<evidence type="ECO:0000313" key="5">
    <source>
        <dbReference type="EMBL" id="EDO39642.1"/>
    </source>
</evidence>
<dbReference type="PROSITE" id="PS00028">
    <property type="entry name" value="ZINC_FINGER_C2H2_1"/>
    <property type="match status" value="2"/>
</dbReference>
<dbReference type="SMART" id="SM00355">
    <property type="entry name" value="ZnF_C2H2"/>
    <property type="match status" value="2"/>
</dbReference>
<evidence type="ECO:0000256" key="3">
    <source>
        <dbReference type="SAM" id="SignalP"/>
    </source>
</evidence>
<evidence type="ECO:0000256" key="2">
    <source>
        <dbReference type="SAM" id="MobiDB-lite"/>
    </source>
</evidence>
<sequence length="599" mass="67211">MARNMFLSLFSVLFCLHLLCISLCQEEIKILDDDSFEHLTQASTGSTTGDWLIAFSGKSESCEACKKIDEAFLAIQKKFGHKVVVAKVLQEQNSKLTWKRFEVHAMPKISFFRRGSQYFLTQDKFNEEDLTAFIENFEKYPNQRVPDPIGILDVYVESVMEDIKHVIHIRKNAAALIFCSGALFGVMLTPMLKCIGDFLINTFAQCGSSIMHCLVIRQTSNAATRRKRDAGVEFPQKLTYLAQIQRPFCQHVVMPSSHVDFSPYSSIHTVPITTIHSRNIGVETAQLANHTNPKGTLKCLHEFGIKTEFGLSNLRVDRDGLIWTNASSQGKYPRSDNQGINKETQVSRTNDSLSATDEPYGNGCAGVRPEKPSSEIESDMLSTQAIRKDFLNGHARTDDKMSASDSLKRSSEHLPNLACQSGVNPDDPADSSPQGSIQDEESHSGSSEDGSLYTSNRPNVQDFFRISPTSAFCRLTTGIKVPKQFSTSMAQGQRALNKCNDNEVLSLNRITQSTSEGDRSGHSGQTSSRSVPEECDKGERGNTQPKPVWCSVCRKKLRRKQYLKAHLRIHTKEMPYRCRFCSKAFNQVGNCRVHERRHR</sequence>
<dbReference type="CDD" id="cd02947">
    <property type="entry name" value="TRX_family"/>
    <property type="match status" value="1"/>
</dbReference>
<dbReference type="SUPFAM" id="SSF52833">
    <property type="entry name" value="Thioredoxin-like"/>
    <property type="match status" value="1"/>
</dbReference>
<feature type="region of interest" description="Disordered" evidence="2">
    <location>
        <begin position="391"/>
        <end position="456"/>
    </location>
</feature>
<feature type="signal peptide" evidence="3">
    <location>
        <begin position="1"/>
        <end position="24"/>
    </location>
</feature>
<feature type="compositionally biased region" description="Polar residues" evidence="2">
    <location>
        <begin position="326"/>
        <end position="355"/>
    </location>
</feature>
<organism evidence="5 6">
    <name type="scientific">Nematostella vectensis</name>
    <name type="common">Starlet sea anemone</name>
    <dbReference type="NCBI Taxonomy" id="45351"/>
    <lineage>
        <taxon>Eukaryota</taxon>
        <taxon>Metazoa</taxon>
        <taxon>Cnidaria</taxon>
        <taxon>Anthozoa</taxon>
        <taxon>Hexacorallia</taxon>
        <taxon>Actiniaria</taxon>
        <taxon>Edwardsiidae</taxon>
        <taxon>Nematostella</taxon>
    </lineage>
</organism>
<dbReference type="InterPro" id="IPR036236">
    <property type="entry name" value="Znf_C2H2_sf"/>
</dbReference>
<evidence type="ECO:0000259" key="4">
    <source>
        <dbReference type="PROSITE" id="PS50157"/>
    </source>
</evidence>
<dbReference type="Pfam" id="PF00085">
    <property type="entry name" value="Thioredoxin"/>
    <property type="match status" value="1"/>
</dbReference>
<protein>
    <recommendedName>
        <fullName evidence="4">C2H2-type domain-containing protein</fullName>
    </recommendedName>
</protein>
<dbReference type="InParanoid" id="A7S9P2"/>
<dbReference type="InterPro" id="IPR036249">
    <property type="entry name" value="Thioredoxin-like_sf"/>
</dbReference>
<dbReference type="GO" id="GO:0008270">
    <property type="term" value="F:zinc ion binding"/>
    <property type="evidence" value="ECO:0007669"/>
    <property type="project" value="UniProtKB-KW"/>
</dbReference>
<keyword evidence="3" id="KW-0732">Signal</keyword>
<proteinExistence type="predicted"/>
<feature type="region of interest" description="Disordered" evidence="2">
    <location>
        <begin position="326"/>
        <end position="378"/>
    </location>
</feature>
<accession>A7S9P2</accession>
<evidence type="ECO:0000313" key="6">
    <source>
        <dbReference type="Proteomes" id="UP000001593"/>
    </source>
</evidence>
<feature type="region of interest" description="Disordered" evidence="2">
    <location>
        <begin position="511"/>
        <end position="543"/>
    </location>
</feature>
<keyword evidence="1" id="KW-0479">Metal-binding</keyword>
<dbReference type="eggNOG" id="KOG0191">
    <property type="taxonomic scope" value="Eukaryota"/>
</dbReference>
<dbReference type="STRING" id="45351.A7S9P2"/>
<dbReference type="AlphaFoldDB" id="A7S9P2"/>
<feature type="compositionally biased region" description="Basic and acidic residues" evidence="2">
    <location>
        <begin position="391"/>
        <end position="412"/>
    </location>
</feature>
<name>A7S9P2_NEMVE</name>
<feature type="chain" id="PRO_5002715134" description="C2H2-type domain-containing protein" evidence="3">
    <location>
        <begin position="25"/>
        <end position="599"/>
    </location>
</feature>
<keyword evidence="1" id="KW-0862">Zinc</keyword>
<dbReference type="PROSITE" id="PS50157">
    <property type="entry name" value="ZINC_FINGER_C2H2_2"/>
    <property type="match status" value="2"/>
</dbReference>
<reference evidence="5 6" key="1">
    <citation type="journal article" date="2007" name="Science">
        <title>Sea anemone genome reveals ancestral eumetazoan gene repertoire and genomic organization.</title>
        <authorList>
            <person name="Putnam N.H."/>
            <person name="Srivastava M."/>
            <person name="Hellsten U."/>
            <person name="Dirks B."/>
            <person name="Chapman J."/>
            <person name="Salamov A."/>
            <person name="Terry A."/>
            <person name="Shapiro H."/>
            <person name="Lindquist E."/>
            <person name="Kapitonov V.V."/>
            <person name="Jurka J."/>
            <person name="Genikhovich G."/>
            <person name="Grigoriev I.V."/>
            <person name="Lucas S.M."/>
            <person name="Steele R.E."/>
            <person name="Finnerty J.R."/>
            <person name="Technau U."/>
            <person name="Martindale M.Q."/>
            <person name="Rokhsar D.S."/>
        </authorList>
    </citation>
    <scope>NUCLEOTIDE SEQUENCE [LARGE SCALE GENOMIC DNA]</scope>
    <source>
        <strain evidence="6">CH2 X CH6</strain>
    </source>
</reference>
<dbReference type="SUPFAM" id="SSF57667">
    <property type="entry name" value="beta-beta-alpha zinc fingers"/>
    <property type="match status" value="1"/>
</dbReference>
<keyword evidence="6" id="KW-1185">Reference proteome</keyword>
<feature type="domain" description="C2H2-type" evidence="4">
    <location>
        <begin position="576"/>
        <end position="599"/>
    </location>
</feature>
<dbReference type="Gene3D" id="3.40.30.10">
    <property type="entry name" value="Glutaredoxin"/>
    <property type="match status" value="1"/>
</dbReference>
<keyword evidence="1" id="KW-0863">Zinc-finger</keyword>
<dbReference type="InterPro" id="IPR013087">
    <property type="entry name" value="Znf_C2H2_type"/>
</dbReference>
<dbReference type="eggNOG" id="KOG1721">
    <property type="taxonomic scope" value="Eukaryota"/>
</dbReference>
<evidence type="ECO:0000256" key="1">
    <source>
        <dbReference type="PROSITE-ProRule" id="PRU00042"/>
    </source>
</evidence>
<dbReference type="Proteomes" id="UP000001593">
    <property type="component" value="Unassembled WGS sequence"/>
</dbReference>
<dbReference type="InterPro" id="IPR013766">
    <property type="entry name" value="Thioredoxin_domain"/>
</dbReference>
<feature type="compositionally biased region" description="Basic and acidic residues" evidence="2">
    <location>
        <begin position="531"/>
        <end position="540"/>
    </location>
</feature>
<feature type="domain" description="C2H2-type" evidence="4">
    <location>
        <begin position="548"/>
        <end position="575"/>
    </location>
</feature>